<dbReference type="GO" id="GO:0016887">
    <property type="term" value="F:ATP hydrolysis activity"/>
    <property type="evidence" value="ECO:0007669"/>
    <property type="project" value="InterPro"/>
</dbReference>
<evidence type="ECO:0000313" key="14">
    <source>
        <dbReference type="EMBL" id="AVD72176.1"/>
    </source>
</evidence>
<reference evidence="14 15" key="1">
    <citation type="journal article" date="2018" name="MBio">
        <title>Insights into the evolution of host association through the isolation and characterization of a novel human periodontal pathobiont, Desulfobulbus oralis.</title>
        <authorList>
            <person name="Cross K.L."/>
            <person name="Chirania P."/>
            <person name="Xiong W."/>
            <person name="Beall C.J."/>
            <person name="Elkins J.G."/>
            <person name="Giannone R.J."/>
            <person name="Griffen A.L."/>
            <person name="Guss A.M."/>
            <person name="Hettich R.L."/>
            <person name="Joshi S.S."/>
            <person name="Mokrzan E.M."/>
            <person name="Martin R.K."/>
            <person name="Zhulin I.B."/>
            <person name="Leys E.J."/>
            <person name="Podar M."/>
        </authorList>
    </citation>
    <scope>NUCLEOTIDE SEQUENCE [LARGE SCALE GENOMIC DNA]</scope>
    <source>
        <strain evidence="14 15">ORNL</strain>
    </source>
</reference>
<dbReference type="SUPFAM" id="SSF90123">
    <property type="entry name" value="ABC transporter transmembrane region"/>
    <property type="match status" value="1"/>
</dbReference>
<evidence type="ECO:0000256" key="2">
    <source>
        <dbReference type="ARBA" id="ARBA00022448"/>
    </source>
</evidence>
<dbReference type="PROSITE" id="PS50893">
    <property type="entry name" value="ABC_TRANSPORTER_2"/>
    <property type="match status" value="1"/>
</dbReference>
<keyword evidence="15" id="KW-1185">Reference proteome</keyword>
<evidence type="ECO:0000256" key="3">
    <source>
        <dbReference type="ARBA" id="ARBA00022475"/>
    </source>
</evidence>
<proteinExistence type="predicted"/>
<dbReference type="CDD" id="cd18783">
    <property type="entry name" value="ABC_6TM_PrtD_LapB_HlyB_like"/>
    <property type="match status" value="1"/>
</dbReference>
<sequence length="714" mass="79632">MLFFEQVNTALICFVLIAGEHKIELSRDRLVHEYGLSRREIPEKTLLRMARDLGLRARSLRASWRDLARLGKAFPVLARLKNGRHVVLTGLGRDRAGKPLLGLYDPLSREGHLRMGEEAFSALWGGELCLFKRVYRLGDEEQPFSLRWFIPEFLRQKATFFDVGLSVLFINLIALVTPLFFQIVIDKVLVNQAFTTLQVLGIGMSVALLVNACLDFLRDYLLLHATNKIDLRVTARTFRHLLHLPLDFFEHITAGVLTQHMQQTAKIRQFLSGSVFLTLLEASSLFVFLPFLFFYSVRLTGIVLVITALITLVIGLLIRPFRRRLDALYEAESKRQAMLVETIHGIATVKAMAIEPLLRGQWEQKVAAAVSMQFRVGRISITARSLTQFLERMMTVILIWVGAGLVFDGSLSVGALIAFQMLAGRVTSPLVRLVGLIHQYQEAALSVEKLGVVMNAREEWGADRHGARPSLMGDIQFERVSFRYGPDLPVALQEISLVIPAGSMLGIVGPSGSGKTTLTRMLQKVYFPSTGTIRINQCYLNELDTAHLRQHMGVVLQENFLFRATVAENIRAGQSAATREAIIHAAILAGADEFIVNLPQGYDTLLEEGAKNLSGGQRQRLAIARALLTQPEILILDEATSALDPESEAIVRANLKDIARNRTVLVVSHRLSMLKEADSIIVLDRGTVVGHGPHSALLGDCALYSKLWHQQMEL</sequence>
<dbReference type="RefSeq" id="WP_425430783.1">
    <property type="nucleotide sequence ID" value="NZ_CP021255.1"/>
</dbReference>
<dbReference type="Pfam" id="PF00664">
    <property type="entry name" value="ABC_membrane"/>
    <property type="match status" value="1"/>
</dbReference>
<gene>
    <name evidence="14" type="ORF">CAY53_01000</name>
</gene>
<dbReference type="InterPro" id="IPR005074">
    <property type="entry name" value="Peptidase_C39"/>
</dbReference>
<dbReference type="EMBL" id="CP021255">
    <property type="protein sequence ID" value="AVD72176.1"/>
    <property type="molecule type" value="Genomic_DNA"/>
</dbReference>
<evidence type="ECO:0000256" key="6">
    <source>
        <dbReference type="ARBA" id="ARBA00022801"/>
    </source>
</evidence>
<organism evidence="14 15">
    <name type="scientific">Desulfobulbus oralis</name>
    <dbReference type="NCBI Taxonomy" id="1986146"/>
    <lineage>
        <taxon>Bacteria</taxon>
        <taxon>Pseudomonadati</taxon>
        <taxon>Thermodesulfobacteriota</taxon>
        <taxon>Desulfobulbia</taxon>
        <taxon>Desulfobulbales</taxon>
        <taxon>Desulfobulbaceae</taxon>
        <taxon>Desulfobulbus</taxon>
    </lineage>
</organism>
<name>A0A2L1GR97_9BACT</name>
<dbReference type="PROSITE" id="PS50990">
    <property type="entry name" value="PEPTIDASE_C39"/>
    <property type="match status" value="1"/>
</dbReference>
<evidence type="ECO:0000259" key="12">
    <source>
        <dbReference type="PROSITE" id="PS50929"/>
    </source>
</evidence>
<dbReference type="InterPro" id="IPR017871">
    <property type="entry name" value="ABC_transporter-like_CS"/>
</dbReference>
<keyword evidence="6" id="KW-0378">Hydrolase</keyword>
<evidence type="ECO:0000256" key="8">
    <source>
        <dbReference type="ARBA" id="ARBA00022989"/>
    </source>
</evidence>
<dbReference type="GO" id="GO:0008233">
    <property type="term" value="F:peptidase activity"/>
    <property type="evidence" value="ECO:0007669"/>
    <property type="project" value="InterPro"/>
</dbReference>
<dbReference type="GO" id="GO:0015421">
    <property type="term" value="F:ABC-type oligopeptide transporter activity"/>
    <property type="evidence" value="ECO:0007669"/>
    <property type="project" value="TreeGrafter"/>
</dbReference>
<dbReference type="InterPro" id="IPR011527">
    <property type="entry name" value="ABC1_TM_dom"/>
</dbReference>
<evidence type="ECO:0000256" key="7">
    <source>
        <dbReference type="ARBA" id="ARBA00022840"/>
    </source>
</evidence>
<feature type="transmembrane region" description="Helical" evidence="10">
    <location>
        <begin position="397"/>
        <end position="422"/>
    </location>
</feature>
<dbReference type="PANTHER" id="PTHR43394:SF1">
    <property type="entry name" value="ATP-BINDING CASSETTE SUB-FAMILY B MEMBER 10, MITOCHONDRIAL"/>
    <property type="match status" value="1"/>
</dbReference>
<evidence type="ECO:0000256" key="4">
    <source>
        <dbReference type="ARBA" id="ARBA00022692"/>
    </source>
</evidence>
<keyword evidence="9 10" id="KW-0472">Membrane</keyword>
<feature type="transmembrane region" description="Helical" evidence="10">
    <location>
        <begin position="270"/>
        <end position="293"/>
    </location>
</feature>
<dbReference type="PANTHER" id="PTHR43394">
    <property type="entry name" value="ATP-DEPENDENT PERMEASE MDL1, MITOCHONDRIAL"/>
    <property type="match status" value="1"/>
</dbReference>
<dbReference type="InterPro" id="IPR039421">
    <property type="entry name" value="Type_1_exporter"/>
</dbReference>
<feature type="domain" description="Peptidase C39" evidence="13">
    <location>
        <begin position="6"/>
        <end position="131"/>
    </location>
</feature>
<feature type="domain" description="ABC transmembrane type-1" evidence="12">
    <location>
        <begin position="163"/>
        <end position="442"/>
    </location>
</feature>
<protein>
    <submittedName>
        <fullName evidence="14">Peptidase C39</fullName>
    </submittedName>
</protein>
<evidence type="ECO:0000256" key="9">
    <source>
        <dbReference type="ARBA" id="ARBA00023136"/>
    </source>
</evidence>
<feature type="domain" description="ABC transporter" evidence="11">
    <location>
        <begin position="475"/>
        <end position="710"/>
    </location>
</feature>
<dbReference type="SMART" id="SM00382">
    <property type="entry name" value="AAA"/>
    <property type="match status" value="1"/>
</dbReference>
<keyword evidence="7" id="KW-0067">ATP-binding</keyword>
<dbReference type="FunFam" id="3.40.50.300:FF:000221">
    <property type="entry name" value="Multidrug ABC transporter ATP-binding protein"/>
    <property type="match status" value="1"/>
</dbReference>
<feature type="transmembrane region" description="Helical" evidence="10">
    <location>
        <begin position="163"/>
        <end position="185"/>
    </location>
</feature>
<dbReference type="Gene3D" id="3.90.70.10">
    <property type="entry name" value="Cysteine proteinases"/>
    <property type="match status" value="1"/>
</dbReference>
<keyword evidence="4 10" id="KW-0812">Transmembrane</keyword>
<dbReference type="Pfam" id="PF03412">
    <property type="entry name" value="Peptidase_C39"/>
    <property type="match status" value="1"/>
</dbReference>
<dbReference type="InterPro" id="IPR027417">
    <property type="entry name" value="P-loop_NTPase"/>
</dbReference>
<dbReference type="SUPFAM" id="SSF52540">
    <property type="entry name" value="P-loop containing nucleoside triphosphate hydrolases"/>
    <property type="match status" value="1"/>
</dbReference>
<keyword evidence="3" id="KW-1003">Cell membrane</keyword>
<keyword evidence="8 10" id="KW-1133">Transmembrane helix</keyword>
<evidence type="ECO:0000256" key="10">
    <source>
        <dbReference type="SAM" id="Phobius"/>
    </source>
</evidence>
<dbReference type="PROSITE" id="PS50929">
    <property type="entry name" value="ABC_TM1F"/>
    <property type="match status" value="1"/>
</dbReference>
<comment type="subcellular location">
    <subcellularLocation>
        <location evidence="1">Cell membrane</location>
        <topology evidence="1">Multi-pass membrane protein</topology>
    </subcellularLocation>
</comment>
<evidence type="ECO:0000259" key="13">
    <source>
        <dbReference type="PROSITE" id="PS50990"/>
    </source>
</evidence>
<dbReference type="GO" id="GO:0005524">
    <property type="term" value="F:ATP binding"/>
    <property type="evidence" value="ECO:0007669"/>
    <property type="project" value="UniProtKB-KW"/>
</dbReference>
<dbReference type="KEGG" id="deo:CAY53_01000"/>
<dbReference type="AlphaFoldDB" id="A0A2L1GR97"/>
<dbReference type="InterPro" id="IPR036640">
    <property type="entry name" value="ABC1_TM_sf"/>
</dbReference>
<dbReference type="PROSITE" id="PS00211">
    <property type="entry name" value="ABC_TRANSPORTER_1"/>
    <property type="match status" value="1"/>
</dbReference>
<accession>A0A2L1GR97</accession>
<evidence type="ECO:0000313" key="15">
    <source>
        <dbReference type="Proteomes" id="UP000239867"/>
    </source>
</evidence>
<feature type="transmembrane region" description="Helical" evidence="10">
    <location>
        <begin position="197"/>
        <end position="217"/>
    </location>
</feature>
<evidence type="ECO:0000256" key="5">
    <source>
        <dbReference type="ARBA" id="ARBA00022741"/>
    </source>
</evidence>
<dbReference type="Gene3D" id="3.40.50.300">
    <property type="entry name" value="P-loop containing nucleotide triphosphate hydrolases"/>
    <property type="match status" value="1"/>
</dbReference>
<keyword evidence="2" id="KW-0813">Transport</keyword>
<dbReference type="InterPro" id="IPR003439">
    <property type="entry name" value="ABC_transporter-like_ATP-bd"/>
</dbReference>
<dbReference type="GO" id="GO:0005886">
    <property type="term" value="C:plasma membrane"/>
    <property type="evidence" value="ECO:0007669"/>
    <property type="project" value="UniProtKB-SubCell"/>
</dbReference>
<keyword evidence="5" id="KW-0547">Nucleotide-binding</keyword>
<dbReference type="InterPro" id="IPR003593">
    <property type="entry name" value="AAA+_ATPase"/>
</dbReference>
<dbReference type="Pfam" id="PF00005">
    <property type="entry name" value="ABC_tran"/>
    <property type="match status" value="1"/>
</dbReference>
<dbReference type="Proteomes" id="UP000239867">
    <property type="component" value="Chromosome"/>
</dbReference>
<dbReference type="Gene3D" id="1.20.1560.10">
    <property type="entry name" value="ABC transporter type 1, transmembrane domain"/>
    <property type="match status" value="1"/>
</dbReference>
<evidence type="ECO:0000259" key="11">
    <source>
        <dbReference type="PROSITE" id="PS50893"/>
    </source>
</evidence>
<feature type="transmembrane region" description="Helical" evidence="10">
    <location>
        <begin position="299"/>
        <end position="318"/>
    </location>
</feature>
<dbReference type="GO" id="GO:0006508">
    <property type="term" value="P:proteolysis"/>
    <property type="evidence" value="ECO:0007669"/>
    <property type="project" value="InterPro"/>
</dbReference>
<evidence type="ECO:0000256" key="1">
    <source>
        <dbReference type="ARBA" id="ARBA00004651"/>
    </source>
</evidence>